<evidence type="ECO:0000259" key="6">
    <source>
        <dbReference type="PROSITE" id="PS51473"/>
    </source>
</evidence>
<sequence length="101" mass="11180">MLHCCRDDTKDVCRTWVAAAVKAVPVNCPNRKQAVVWYEVCMILYSNASFFSELDDYVSLFSWNVSSITNNVTGFTNVLGDTTNKIALMAAKVLGKRVPVG</sequence>
<dbReference type="GO" id="GO:0005576">
    <property type="term" value="C:extracellular region"/>
    <property type="evidence" value="ECO:0007669"/>
    <property type="project" value="UniProtKB-SubCell"/>
</dbReference>
<evidence type="ECO:0000256" key="1">
    <source>
        <dbReference type="ARBA" id="ARBA00004613"/>
    </source>
</evidence>
<evidence type="ECO:0000256" key="3">
    <source>
        <dbReference type="ARBA" id="ARBA00022729"/>
    </source>
</evidence>
<dbReference type="EMBL" id="BSYO01000036">
    <property type="protein sequence ID" value="GMH29619.1"/>
    <property type="molecule type" value="Genomic_DNA"/>
</dbReference>
<keyword evidence="8" id="KW-1185">Reference proteome</keyword>
<gene>
    <name evidence="7" type="ORF">Nepgr_031462</name>
</gene>
<keyword evidence="3" id="KW-0732">Signal</keyword>
<evidence type="ECO:0000256" key="5">
    <source>
        <dbReference type="ARBA" id="ARBA00038515"/>
    </source>
</evidence>
<evidence type="ECO:0000313" key="8">
    <source>
        <dbReference type="Proteomes" id="UP001279734"/>
    </source>
</evidence>
<dbReference type="InterPro" id="IPR038408">
    <property type="entry name" value="GNK2_sf"/>
</dbReference>
<accession>A0AAD3TI77</accession>
<comment type="subcellular location">
    <subcellularLocation>
        <location evidence="1">Secreted</location>
    </subcellularLocation>
</comment>
<dbReference type="Proteomes" id="UP001279734">
    <property type="component" value="Unassembled WGS sequence"/>
</dbReference>
<reference evidence="7" key="1">
    <citation type="submission" date="2023-05" db="EMBL/GenBank/DDBJ databases">
        <title>Nepenthes gracilis genome sequencing.</title>
        <authorList>
            <person name="Fukushima K."/>
        </authorList>
    </citation>
    <scope>NUCLEOTIDE SEQUENCE</scope>
    <source>
        <strain evidence="7">SING2019-196</strain>
    </source>
</reference>
<dbReference type="PANTHER" id="PTHR32411">
    <property type="entry name" value="CYSTEINE-RICH REPEAT SECRETORY PROTEIN 38-RELATED"/>
    <property type="match status" value="1"/>
</dbReference>
<keyword evidence="2" id="KW-0964">Secreted</keyword>
<dbReference type="Pfam" id="PF01657">
    <property type="entry name" value="Stress-antifung"/>
    <property type="match status" value="1"/>
</dbReference>
<comment type="caution">
    <text evidence="7">The sequence shown here is derived from an EMBL/GenBank/DDBJ whole genome shotgun (WGS) entry which is preliminary data.</text>
</comment>
<dbReference type="InterPro" id="IPR050581">
    <property type="entry name" value="CRR_secretory_protein"/>
</dbReference>
<organism evidence="7 8">
    <name type="scientific">Nepenthes gracilis</name>
    <name type="common">Slender pitcher plant</name>
    <dbReference type="NCBI Taxonomy" id="150966"/>
    <lineage>
        <taxon>Eukaryota</taxon>
        <taxon>Viridiplantae</taxon>
        <taxon>Streptophyta</taxon>
        <taxon>Embryophyta</taxon>
        <taxon>Tracheophyta</taxon>
        <taxon>Spermatophyta</taxon>
        <taxon>Magnoliopsida</taxon>
        <taxon>eudicotyledons</taxon>
        <taxon>Gunneridae</taxon>
        <taxon>Pentapetalae</taxon>
        <taxon>Caryophyllales</taxon>
        <taxon>Nepenthaceae</taxon>
        <taxon>Nepenthes</taxon>
    </lineage>
</organism>
<keyword evidence="4" id="KW-0677">Repeat</keyword>
<proteinExistence type="inferred from homology"/>
<evidence type="ECO:0000256" key="4">
    <source>
        <dbReference type="ARBA" id="ARBA00022737"/>
    </source>
</evidence>
<protein>
    <recommendedName>
        <fullName evidence="6">Gnk2-homologous domain-containing protein</fullName>
    </recommendedName>
</protein>
<evidence type="ECO:0000256" key="2">
    <source>
        <dbReference type="ARBA" id="ARBA00022525"/>
    </source>
</evidence>
<comment type="similarity">
    <text evidence="5">Belongs to the cysteine-rich repeat secretory protein family.</text>
</comment>
<dbReference type="PROSITE" id="PS51473">
    <property type="entry name" value="GNK2"/>
    <property type="match status" value="1"/>
</dbReference>
<dbReference type="AlphaFoldDB" id="A0AAD3TI77"/>
<dbReference type="Gene3D" id="3.30.430.20">
    <property type="entry name" value="Gnk2 domain, C-X8-C-X2-C motif"/>
    <property type="match status" value="1"/>
</dbReference>
<dbReference type="InterPro" id="IPR002902">
    <property type="entry name" value="GNK2"/>
</dbReference>
<dbReference type="PANTHER" id="PTHR32411:SF43">
    <property type="entry name" value="CYSTEINE-RICH REPEAT SECRETORY PROTEIN 38"/>
    <property type="match status" value="1"/>
</dbReference>
<evidence type="ECO:0000313" key="7">
    <source>
        <dbReference type="EMBL" id="GMH29619.1"/>
    </source>
</evidence>
<name>A0AAD3TI77_NEPGR</name>
<feature type="domain" description="Gnk2-homologous" evidence="6">
    <location>
        <begin position="1"/>
        <end position="50"/>
    </location>
</feature>